<dbReference type="RefSeq" id="WP_269027676.1">
    <property type="nucleotide sequence ID" value="NZ_BAABDP010000016.1"/>
</dbReference>
<name>A0A9Q4IHF7_9CORY</name>
<dbReference type="EMBL" id="JANRML010000005">
    <property type="protein sequence ID" value="MCZ2220919.1"/>
    <property type="molecule type" value="Genomic_DNA"/>
</dbReference>
<dbReference type="Proteomes" id="UP001071110">
    <property type="component" value="Unassembled WGS sequence"/>
</dbReference>
<keyword evidence="2" id="KW-1185">Reference proteome</keyword>
<reference evidence="1" key="1">
    <citation type="submission" date="2022-08" db="EMBL/GenBank/DDBJ databases">
        <title>Corynebacterium sp. nov., isolated from clinical breast specimens.</title>
        <authorList>
            <person name="Zhang T."/>
        </authorList>
    </citation>
    <scope>NUCLEOTIDE SEQUENCE</scope>
    <source>
        <strain evidence="1">CCUG 57942</strain>
    </source>
</reference>
<gene>
    <name evidence="1" type="ORF">NUW87_05950</name>
</gene>
<accession>A0A9Q4IHF7</accession>
<protein>
    <submittedName>
        <fullName evidence="1">Immunity 51 family protein</fullName>
    </submittedName>
</protein>
<sequence>MTYFMQFDKSMKAIRPSDNTRLRMPTDDGDVEVHVYEAKHRIGGASLVGVPRTAENLAVLGLSADTGKQSPWIIPPFPLLKSAFRKGGPFIRDGKVEHIPSGFDPQKVAVGGDVYRPGPPAYIPYDLKGEIPLNIESVDPTAWDIEMWIGGAGVRPATKEERSYQLIPWTYYPLGFLDLWLEQYRCYHLDLDIPTELSPPDEDIDHDAEETETPTGLKMRKVEIDASTGELEGQHSVYVQVIVDSELDKAIAATGHEANGYFLEGLARYLQSADRIDSNLQLDPEGDGIGVYGDPAHVDKAQATLTKVAESPAEIAELINQAEKAGIEFDD</sequence>
<evidence type="ECO:0000313" key="1">
    <source>
        <dbReference type="EMBL" id="MCZ2220919.1"/>
    </source>
</evidence>
<proteinExistence type="predicted"/>
<dbReference type="AlphaFoldDB" id="A0A9Q4IHF7"/>
<evidence type="ECO:0000313" key="2">
    <source>
        <dbReference type="Proteomes" id="UP001071110"/>
    </source>
</evidence>
<comment type="caution">
    <text evidence="1">The sequence shown here is derived from an EMBL/GenBank/DDBJ whole genome shotgun (WGS) entry which is preliminary data.</text>
</comment>
<organism evidence="1 2">
    <name type="scientific">Corynebacterium pilbarense</name>
    <dbReference type="NCBI Taxonomy" id="1288393"/>
    <lineage>
        <taxon>Bacteria</taxon>
        <taxon>Bacillati</taxon>
        <taxon>Actinomycetota</taxon>
        <taxon>Actinomycetes</taxon>
        <taxon>Mycobacteriales</taxon>
        <taxon>Corynebacteriaceae</taxon>
        <taxon>Corynebacterium</taxon>
    </lineage>
</organism>